<evidence type="ECO:0000313" key="7">
    <source>
        <dbReference type="EMBL" id="ABJ81546.1"/>
    </source>
</evidence>
<dbReference type="Gene3D" id="2.140.10.10">
    <property type="entry name" value="Quinoprotein alcohol dehydrogenase-like superfamily"/>
    <property type="match status" value="1"/>
</dbReference>
<keyword evidence="3" id="KW-0560">Oxidoreductase</keyword>
<dbReference type="InterPro" id="IPR018391">
    <property type="entry name" value="PQQ_b-propeller_rpt"/>
</dbReference>
<dbReference type="PANTHER" id="PTHR32303">
    <property type="entry name" value="QUINOPROTEIN ALCOHOL DEHYDROGENASE (CYTOCHROME C)"/>
    <property type="match status" value="1"/>
</dbReference>
<dbReference type="InterPro" id="IPR030939">
    <property type="entry name" value="Acido_non_PQQ"/>
</dbReference>
<dbReference type="SUPFAM" id="SSF50998">
    <property type="entry name" value="Quinoprotein alcohol dehydrogenase-like"/>
    <property type="match status" value="1"/>
</dbReference>
<feature type="chain" id="PRO_5004163867" evidence="4">
    <location>
        <begin position="19"/>
        <end position="530"/>
    </location>
</feature>
<name>Q02BM0_SOLUE</name>
<dbReference type="EMBL" id="CP000473">
    <property type="protein sequence ID" value="ABJ81546.1"/>
    <property type="molecule type" value="Genomic_DNA"/>
</dbReference>
<dbReference type="eggNOG" id="COG4993">
    <property type="taxonomic scope" value="Bacteria"/>
</dbReference>
<keyword evidence="4" id="KW-0732">Signal</keyword>
<feature type="domain" description="Pyrrolo-quinoline quinone repeat" evidence="5">
    <location>
        <begin position="34"/>
        <end position="345"/>
    </location>
</feature>
<dbReference type="STRING" id="234267.Acid_0538"/>
<feature type="signal peptide" evidence="4">
    <location>
        <begin position="1"/>
        <end position="18"/>
    </location>
</feature>
<evidence type="ECO:0000259" key="6">
    <source>
        <dbReference type="Pfam" id="PF13360"/>
    </source>
</evidence>
<dbReference type="Pfam" id="PF13360">
    <property type="entry name" value="PQQ_2"/>
    <property type="match status" value="1"/>
</dbReference>
<comment type="similarity">
    <text evidence="2">Belongs to the bacterial PQQ dehydrogenase family.</text>
</comment>
<sequence length="530" mass="57546" precursor="true">MRLRILLCLALAVTPLFGQGLTPAELIKPRTDSWPTYNGDYSGQRYVPLTQINAANVHTLSLNWATRFAAGGGGGGGRGGVQIKSTPLMVNGILYFTAPNNVWAADARTGRELWHYQYPPNTGSTIGNRGVGMWGNWLYFETPDSNLVSLDARTGKERWKVSIADPKLDYTSTVAPVIIGNHVIVGIGGDHLDNPGFVQSRDPETGALQWKWWTTPRKGEPGIETWPDEYASAHGTGQAWIPGTYDPELNLYIVGTGNPNPVMAEKSRKGDNLYTCSIVAINPDTGKLAWYFQPSPHDTHDWDAVETPILFDGVIDGQKRKLVAQASRNGYFFVLDRATGKRLVGAPFIDTVNWAKGYDAKGQPVPDPKKFPTTDGVLVSPSSNGATNWQAPSFNPDTGLFYVGTSRSYSMYYLTDVDDHPQGWGGLDSAAGSEGNALLAIDYKAGKIAWRHEWPSGGGITNNLSTGGNLLFTSNGQNLIAFRARDGKILWHSTLMAAPSAGPISYTLDGKQYLLVAAGDSLYSFTVNQP</sequence>
<dbReference type="AlphaFoldDB" id="Q02BM0"/>
<reference evidence="7" key="1">
    <citation type="submission" date="2006-10" db="EMBL/GenBank/DDBJ databases">
        <title>Complete sequence of Solibacter usitatus Ellin6076.</title>
        <authorList>
            <consortium name="US DOE Joint Genome Institute"/>
            <person name="Copeland A."/>
            <person name="Lucas S."/>
            <person name="Lapidus A."/>
            <person name="Barry K."/>
            <person name="Detter J.C."/>
            <person name="Glavina del Rio T."/>
            <person name="Hammon N."/>
            <person name="Israni S."/>
            <person name="Dalin E."/>
            <person name="Tice H."/>
            <person name="Pitluck S."/>
            <person name="Thompson L.S."/>
            <person name="Brettin T."/>
            <person name="Bruce D."/>
            <person name="Han C."/>
            <person name="Tapia R."/>
            <person name="Gilna P."/>
            <person name="Schmutz J."/>
            <person name="Larimer F."/>
            <person name="Land M."/>
            <person name="Hauser L."/>
            <person name="Kyrpides N."/>
            <person name="Mikhailova N."/>
            <person name="Janssen P.H."/>
            <person name="Kuske C.R."/>
            <person name="Richardson P."/>
        </authorList>
    </citation>
    <scope>NUCLEOTIDE SEQUENCE</scope>
    <source>
        <strain evidence="7">Ellin6076</strain>
    </source>
</reference>
<evidence type="ECO:0000256" key="4">
    <source>
        <dbReference type="SAM" id="SignalP"/>
    </source>
</evidence>
<gene>
    <name evidence="7" type="ordered locus">Acid_0538</name>
</gene>
<dbReference type="NCBIfam" id="TIGR04528">
    <property type="entry name" value="acido_non_PQQ"/>
    <property type="match status" value="1"/>
</dbReference>
<dbReference type="InterPro" id="IPR002372">
    <property type="entry name" value="PQQ_rpt_dom"/>
</dbReference>
<protein>
    <submittedName>
        <fullName evidence="7">Pyrrolo-quinoline quinone</fullName>
    </submittedName>
</protein>
<evidence type="ECO:0000259" key="5">
    <source>
        <dbReference type="Pfam" id="PF01011"/>
    </source>
</evidence>
<dbReference type="SMART" id="SM00564">
    <property type="entry name" value="PQQ"/>
    <property type="match status" value="6"/>
</dbReference>
<organism evidence="7">
    <name type="scientific">Solibacter usitatus (strain Ellin6076)</name>
    <dbReference type="NCBI Taxonomy" id="234267"/>
    <lineage>
        <taxon>Bacteria</taxon>
        <taxon>Pseudomonadati</taxon>
        <taxon>Acidobacteriota</taxon>
        <taxon>Terriglobia</taxon>
        <taxon>Bryobacterales</taxon>
        <taxon>Solibacteraceae</taxon>
        <taxon>Candidatus Solibacter</taxon>
    </lineage>
</organism>
<comment type="cofactor">
    <cofactor evidence="1">
        <name>pyrroloquinoline quinone</name>
        <dbReference type="ChEBI" id="CHEBI:58442"/>
    </cofactor>
</comment>
<dbReference type="Pfam" id="PF01011">
    <property type="entry name" value="PQQ"/>
    <property type="match status" value="1"/>
</dbReference>
<proteinExistence type="inferred from homology"/>
<dbReference type="OrthoDB" id="9794322at2"/>
<evidence type="ECO:0000256" key="1">
    <source>
        <dbReference type="ARBA" id="ARBA00001931"/>
    </source>
</evidence>
<evidence type="ECO:0000256" key="2">
    <source>
        <dbReference type="ARBA" id="ARBA00008156"/>
    </source>
</evidence>
<evidence type="ECO:0000256" key="3">
    <source>
        <dbReference type="ARBA" id="ARBA00023002"/>
    </source>
</evidence>
<dbReference type="GO" id="GO:0016491">
    <property type="term" value="F:oxidoreductase activity"/>
    <property type="evidence" value="ECO:0007669"/>
    <property type="project" value="UniProtKB-KW"/>
</dbReference>
<accession>Q02BM0</accession>
<dbReference type="KEGG" id="sus:Acid_0538"/>
<dbReference type="InterPro" id="IPR011047">
    <property type="entry name" value="Quinoprotein_ADH-like_sf"/>
</dbReference>
<dbReference type="InParanoid" id="Q02BM0"/>
<feature type="domain" description="Pyrrolo-quinoline quinone repeat" evidence="6">
    <location>
        <begin position="439"/>
        <end position="526"/>
    </location>
</feature>
<dbReference type="HOGENOM" id="CLU_018478_0_0_0"/>